<organism evidence="9 10">
    <name type="scientific">Diacronema lutheri</name>
    <name type="common">Unicellular marine alga</name>
    <name type="synonym">Monochrysis lutheri</name>
    <dbReference type="NCBI Taxonomy" id="2081491"/>
    <lineage>
        <taxon>Eukaryota</taxon>
        <taxon>Haptista</taxon>
        <taxon>Haptophyta</taxon>
        <taxon>Pavlovophyceae</taxon>
        <taxon>Pavlovales</taxon>
        <taxon>Pavlovaceae</taxon>
        <taxon>Diacronema</taxon>
    </lineage>
</organism>
<name>A0A8J6C6V1_DIALT</name>
<feature type="modified residue" description="4-aspartylphosphate" evidence="6">
    <location>
        <position position="585"/>
    </location>
</feature>
<gene>
    <name evidence="9" type="ORF">KFE25_014135</name>
</gene>
<accession>A0A8J6C6V1</accession>
<evidence type="ECO:0000256" key="3">
    <source>
        <dbReference type="ARBA" id="ARBA00022553"/>
    </source>
</evidence>
<dbReference type="InterPro" id="IPR011006">
    <property type="entry name" value="CheY-like_superfamily"/>
</dbReference>
<evidence type="ECO:0000313" key="9">
    <source>
        <dbReference type="EMBL" id="KAG8459290.1"/>
    </source>
</evidence>
<evidence type="ECO:0000256" key="6">
    <source>
        <dbReference type="PROSITE-ProRule" id="PRU00169"/>
    </source>
</evidence>
<dbReference type="InterPro" id="IPR004358">
    <property type="entry name" value="Sig_transdc_His_kin-like_C"/>
</dbReference>
<dbReference type="InterPro" id="IPR005467">
    <property type="entry name" value="His_kinase_dom"/>
</dbReference>
<keyword evidence="4" id="KW-0808">Transferase</keyword>
<dbReference type="InterPro" id="IPR001789">
    <property type="entry name" value="Sig_transdc_resp-reg_receiver"/>
</dbReference>
<dbReference type="Gene3D" id="3.30.565.10">
    <property type="entry name" value="Histidine kinase-like ATPase, C-terminal domain"/>
    <property type="match status" value="1"/>
</dbReference>
<reference evidence="9" key="1">
    <citation type="submission" date="2021-05" db="EMBL/GenBank/DDBJ databases">
        <title>The genome of the haptophyte Pavlova lutheri (Diacronema luteri, Pavlovales) - a model for lipid biosynthesis in eukaryotic algae.</title>
        <authorList>
            <person name="Hulatt C.J."/>
            <person name="Posewitz M.C."/>
        </authorList>
    </citation>
    <scope>NUCLEOTIDE SEQUENCE</scope>
    <source>
        <strain evidence="9">NIVA-4/92</strain>
    </source>
</reference>
<dbReference type="Pfam" id="PF00512">
    <property type="entry name" value="HisKA"/>
    <property type="match status" value="1"/>
</dbReference>
<evidence type="ECO:0000259" key="8">
    <source>
        <dbReference type="PROSITE" id="PS50110"/>
    </source>
</evidence>
<dbReference type="PROSITE" id="PS50110">
    <property type="entry name" value="RESPONSE_REGULATORY"/>
    <property type="match status" value="1"/>
</dbReference>
<comment type="caution">
    <text evidence="9">The sequence shown here is derived from an EMBL/GenBank/DDBJ whole genome shotgun (WGS) entry which is preliminary data.</text>
</comment>
<proteinExistence type="predicted"/>
<dbReference type="Gene3D" id="3.40.50.2300">
    <property type="match status" value="1"/>
</dbReference>
<evidence type="ECO:0000256" key="1">
    <source>
        <dbReference type="ARBA" id="ARBA00000085"/>
    </source>
</evidence>
<dbReference type="OrthoDB" id="10266508at2759"/>
<feature type="domain" description="Histidine kinase" evidence="7">
    <location>
        <begin position="270"/>
        <end position="504"/>
    </location>
</feature>
<dbReference type="EC" id="2.7.13.3" evidence="2"/>
<evidence type="ECO:0000256" key="4">
    <source>
        <dbReference type="ARBA" id="ARBA00022679"/>
    </source>
</evidence>
<dbReference type="InterPro" id="IPR036890">
    <property type="entry name" value="HATPase_C_sf"/>
</dbReference>
<dbReference type="GO" id="GO:0000155">
    <property type="term" value="F:phosphorelay sensor kinase activity"/>
    <property type="evidence" value="ECO:0007669"/>
    <property type="project" value="InterPro"/>
</dbReference>
<keyword evidence="10" id="KW-1185">Reference proteome</keyword>
<dbReference type="AlphaFoldDB" id="A0A8J6C6V1"/>
<dbReference type="InterPro" id="IPR003594">
    <property type="entry name" value="HATPase_dom"/>
</dbReference>
<evidence type="ECO:0000259" key="7">
    <source>
        <dbReference type="PROSITE" id="PS50109"/>
    </source>
</evidence>
<dbReference type="Proteomes" id="UP000751190">
    <property type="component" value="Unassembled WGS sequence"/>
</dbReference>
<dbReference type="Pfam" id="PF00072">
    <property type="entry name" value="Response_reg"/>
    <property type="match status" value="1"/>
</dbReference>
<dbReference type="InterPro" id="IPR036097">
    <property type="entry name" value="HisK_dim/P_sf"/>
</dbReference>
<dbReference type="SUPFAM" id="SSF52172">
    <property type="entry name" value="CheY-like"/>
    <property type="match status" value="1"/>
</dbReference>
<dbReference type="Pfam" id="PF02518">
    <property type="entry name" value="HATPase_c"/>
    <property type="match status" value="1"/>
</dbReference>
<dbReference type="EMBL" id="JAGTXO010000042">
    <property type="protein sequence ID" value="KAG8459290.1"/>
    <property type="molecule type" value="Genomic_DNA"/>
</dbReference>
<dbReference type="PRINTS" id="PR00344">
    <property type="entry name" value="BCTRLSENSOR"/>
</dbReference>
<dbReference type="SMART" id="SM00448">
    <property type="entry name" value="REC"/>
    <property type="match status" value="1"/>
</dbReference>
<feature type="domain" description="Response regulatory" evidence="8">
    <location>
        <begin position="535"/>
        <end position="651"/>
    </location>
</feature>
<evidence type="ECO:0000256" key="5">
    <source>
        <dbReference type="ARBA" id="ARBA00022777"/>
    </source>
</evidence>
<protein>
    <recommendedName>
        <fullName evidence="2">histidine kinase</fullName>
        <ecNumber evidence="2">2.7.13.3</ecNumber>
    </recommendedName>
</protein>
<dbReference type="PROSITE" id="PS50109">
    <property type="entry name" value="HIS_KIN"/>
    <property type="match status" value="1"/>
</dbReference>
<keyword evidence="3 6" id="KW-0597">Phosphoprotein</keyword>
<dbReference type="Gene3D" id="1.10.287.130">
    <property type="match status" value="1"/>
</dbReference>
<comment type="catalytic activity">
    <reaction evidence="1">
        <text>ATP + protein L-histidine = ADP + protein N-phospho-L-histidine.</text>
        <dbReference type="EC" id="2.7.13.3"/>
    </reaction>
</comment>
<evidence type="ECO:0000256" key="2">
    <source>
        <dbReference type="ARBA" id="ARBA00012438"/>
    </source>
</evidence>
<dbReference type="CDD" id="cd00082">
    <property type="entry name" value="HisKA"/>
    <property type="match status" value="1"/>
</dbReference>
<dbReference type="SMART" id="SM00388">
    <property type="entry name" value="HisKA"/>
    <property type="match status" value="1"/>
</dbReference>
<dbReference type="SUPFAM" id="SSF47384">
    <property type="entry name" value="Homodimeric domain of signal transducing histidine kinase"/>
    <property type="match status" value="1"/>
</dbReference>
<evidence type="ECO:0000313" key="10">
    <source>
        <dbReference type="Proteomes" id="UP000751190"/>
    </source>
</evidence>
<dbReference type="InterPro" id="IPR003661">
    <property type="entry name" value="HisK_dim/P_dom"/>
</dbReference>
<sequence>MGEEQSAKLGGLASPGATAELTWTSCFCDAALELRYRHHCAAAGRGGSCALALATLALLSCELALIGEASNARGVAWTRTIGLATIVALHVFERAAARGWRLDAHSHLQAALLACVASSRVPALAEARLAAWAAGEHGACVVEGAGGSFVADGTLSLRAGVLVALALVLDLDVVPYAGIIGLGACAQHLLRSDARPGLRALSVSPLNVALGQAHILALAILADAHMNRVSRESFFYRISALEQSRVRADEVLKASTAEAAQLARSRLIRVVMHDLRSPLLAVSNVASMLAALPADAPVGDATVQEAVDALGHCSALAQNIVSDMLDFERIDSGRMVLAPSDFRVRELLRGAEATFSAAARERGVRLSVEMPTSEADALLLNADMRRLQQVLNNGVSNALKFTDAGGHVAVRARVRPHEQDGWVHVHLTVTDTGIGLGADELQLLCQGDAFAQVGRGQLQGNGGTGLGLCICRHLLELHNGSTLALASDGPGKGTTFEMIVACPVRHDAGADALAAPVVRGLPSDTSARLFPPGFRVLYAEDDRVLSFTMRLRVFQKLGVPTDYVENGQEAVAMAAGREYSVIVLDNQMPVMCGADAARALRAGGFAGTIIGVTGDPSGCVERGHFEASGLTMCVDKDSAGLAKLVEAISAFGLASDCAAPFEGIPCTPSGQLSDLSMSTTSLSSAATTMAGTGVLR</sequence>
<dbReference type="PANTHER" id="PTHR43047">
    <property type="entry name" value="TWO-COMPONENT HISTIDINE PROTEIN KINASE"/>
    <property type="match status" value="1"/>
</dbReference>
<dbReference type="SUPFAM" id="SSF55874">
    <property type="entry name" value="ATPase domain of HSP90 chaperone/DNA topoisomerase II/histidine kinase"/>
    <property type="match status" value="1"/>
</dbReference>
<keyword evidence="5" id="KW-0418">Kinase</keyword>
<dbReference type="SMART" id="SM00387">
    <property type="entry name" value="HATPase_c"/>
    <property type="match status" value="1"/>
</dbReference>